<dbReference type="EMBL" id="JAIFRP010000045">
    <property type="protein sequence ID" value="KAK2580892.1"/>
    <property type="molecule type" value="Genomic_DNA"/>
</dbReference>
<name>A0AAD9VP43_9HYME</name>
<sequence>MALVKTYMTLTPKLLSRNSIKLCIRAKHKETRDYPYLWRANDKTPSTPEEIKEAAERYNLHPREYKPYPAEENYGDYPQLPFVGAEARDPNYPWDFPELRRNFGEPLHIEEDQIGEDRYSAGVRRMVSTEGVIAMFGGTVLVFGTLFAIFQYYPWFQPVMKKQYPKQGVTHYTFEPLD</sequence>
<keyword evidence="1" id="KW-0812">Transmembrane</keyword>
<dbReference type="PANTHER" id="PTHR12840">
    <property type="entry name" value="NADH-UBIQUINONE OXIDOREDUCTASE ASHI SUBUNIT"/>
    <property type="match status" value="1"/>
</dbReference>
<feature type="transmembrane region" description="Helical" evidence="1">
    <location>
        <begin position="132"/>
        <end position="153"/>
    </location>
</feature>
<organism evidence="2 3">
    <name type="scientific">Odynerus spinipes</name>
    <dbReference type="NCBI Taxonomy" id="1348599"/>
    <lineage>
        <taxon>Eukaryota</taxon>
        <taxon>Metazoa</taxon>
        <taxon>Ecdysozoa</taxon>
        <taxon>Arthropoda</taxon>
        <taxon>Hexapoda</taxon>
        <taxon>Insecta</taxon>
        <taxon>Pterygota</taxon>
        <taxon>Neoptera</taxon>
        <taxon>Endopterygota</taxon>
        <taxon>Hymenoptera</taxon>
        <taxon>Apocrita</taxon>
        <taxon>Aculeata</taxon>
        <taxon>Vespoidea</taxon>
        <taxon>Vespidae</taxon>
        <taxon>Eumeninae</taxon>
        <taxon>Odynerus</taxon>
    </lineage>
</organism>
<keyword evidence="1" id="KW-0472">Membrane</keyword>
<reference evidence="2" key="2">
    <citation type="journal article" date="2023" name="Commun. Biol.">
        <title>Intrasexual cuticular hydrocarbon dimorphism in a wasp sheds light on hydrocarbon biosynthesis genes in Hymenoptera.</title>
        <authorList>
            <person name="Moris V.C."/>
            <person name="Podsiadlowski L."/>
            <person name="Martin S."/>
            <person name="Oeyen J.P."/>
            <person name="Donath A."/>
            <person name="Petersen M."/>
            <person name="Wilbrandt J."/>
            <person name="Misof B."/>
            <person name="Liedtke D."/>
            <person name="Thamm M."/>
            <person name="Scheiner R."/>
            <person name="Schmitt T."/>
            <person name="Niehuis O."/>
        </authorList>
    </citation>
    <scope>NUCLEOTIDE SEQUENCE</scope>
    <source>
        <strain evidence="2">GBR_01_08_01A</strain>
    </source>
</reference>
<evidence type="ECO:0000313" key="3">
    <source>
        <dbReference type="Proteomes" id="UP001258017"/>
    </source>
</evidence>
<dbReference type="Proteomes" id="UP001258017">
    <property type="component" value="Unassembled WGS sequence"/>
</dbReference>
<dbReference type="InterPro" id="IPR008699">
    <property type="entry name" value="NDUFB8"/>
</dbReference>
<gene>
    <name evidence="2" type="ORF">KPH14_005962</name>
</gene>
<dbReference type="PANTHER" id="PTHR12840:SF1">
    <property type="entry name" value="NADH DEHYDROGENASE [UBIQUINONE] 1 BETA SUBCOMPLEX SUBUNIT 8, MITOCHONDRIAL"/>
    <property type="match status" value="1"/>
</dbReference>
<dbReference type="GO" id="GO:0005739">
    <property type="term" value="C:mitochondrion"/>
    <property type="evidence" value="ECO:0007669"/>
    <property type="project" value="InterPro"/>
</dbReference>
<keyword evidence="1" id="KW-1133">Transmembrane helix</keyword>
<reference evidence="2" key="1">
    <citation type="submission" date="2021-08" db="EMBL/GenBank/DDBJ databases">
        <authorList>
            <person name="Misof B."/>
            <person name="Oliver O."/>
            <person name="Podsiadlowski L."/>
            <person name="Donath A."/>
            <person name="Peters R."/>
            <person name="Mayer C."/>
            <person name="Rust J."/>
            <person name="Gunkel S."/>
            <person name="Lesny P."/>
            <person name="Martin S."/>
            <person name="Oeyen J.P."/>
            <person name="Petersen M."/>
            <person name="Panagiotis P."/>
            <person name="Wilbrandt J."/>
            <person name="Tanja T."/>
        </authorList>
    </citation>
    <scope>NUCLEOTIDE SEQUENCE</scope>
    <source>
        <strain evidence="2">GBR_01_08_01A</strain>
        <tissue evidence="2">Thorax + abdomen</tissue>
    </source>
</reference>
<proteinExistence type="predicted"/>
<evidence type="ECO:0008006" key="4">
    <source>
        <dbReference type="Google" id="ProtNLM"/>
    </source>
</evidence>
<keyword evidence="3" id="KW-1185">Reference proteome</keyword>
<evidence type="ECO:0000313" key="2">
    <source>
        <dbReference type="EMBL" id="KAK2580892.1"/>
    </source>
</evidence>
<protein>
    <recommendedName>
        <fullName evidence="4">NADH dehydrogenase [ubiquinone] 1 beta subcomplex subunit 8, mitochondrial</fullName>
    </recommendedName>
</protein>
<accession>A0AAD9VP43</accession>
<comment type="caution">
    <text evidence="2">The sequence shown here is derived from an EMBL/GenBank/DDBJ whole genome shotgun (WGS) entry which is preliminary data.</text>
</comment>
<dbReference type="Pfam" id="PF05821">
    <property type="entry name" value="NDUF_B8"/>
    <property type="match status" value="1"/>
</dbReference>
<dbReference type="AlphaFoldDB" id="A0AAD9VP43"/>
<evidence type="ECO:0000256" key="1">
    <source>
        <dbReference type="SAM" id="Phobius"/>
    </source>
</evidence>